<protein>
    <recommendedName>
        <fullName evidence="12">ATP synthase complex subunit 8</fullName>
    </recommendedName>
</protein>
<keyword evidence="7 12" id="KW-0375">Hydrogen ion transport</keyword>
<reference evidence="14" key="1">
    <citation type="submission" date="2021-05" db="EMBL/GenBank/DDBJ databases">
        <title>Mitochondrial genomes within bark lice (Insecta: Psocodea: Psocomorpha) reveal novel gene rearrangements containing phylogenetic signal.</title>
        <authorList>
            <person name="Saenz Manchola O.F."/>
            <person name="Virrueta Herrera S."/>
            <person name="D'alessio L.M."/>
            <person name="Yoshizawa K."/>
            <person name="Garcia Aldrete A.N."/>
            <person name="Johnson K.P."/>
        </authorList>
    </citation>
    <scope>NUCLEOTIDE SEQUENCE</scope>
</reference>
<comment type="similarity">
    <text evidence="2 12">Belongs to the ATPase protein 8 family.</text>
</comment>
<keyword evidence="11 13" id="KW-0472">Membrane</keyword>
<feature type="transmembrane region" description="Helical" evidence="13">
    <location>
        <begin position="6"/>
        <end position="30"/>
    </location>
</feature>
<keyword evidence="6 12" id="KW-0812">Transmembrane</keyword>
<dbReference type="GO" id="GO:0031966">
    <property type="term" value="C:mitochondrial membrane"/>
    <property type="evidence" value="ECO:0007669"/>
    <property type="project" value="UniProtKB-SubCell"/>
</dbReference>
<dbReference type="AlphaFoldDB" id="A0A8K2AU26"/>
<comment type="subcellular location">
    <subcellularLocation>
        <location evidence="1 12">Mitochondrion membrane</location>
        <topology evidence="1 12">Single-pass membrane protein</topology>
    </subcellularLocation>
</comment>
<evidence type="ECO:0000256" key="13">
    <source>
        <dbReference type="SAM" id="Phobius"/>
    </source>
</evidence>
<evidence type="ECO:0000256" key="12">
    <source>
        <dbReference type="RuleBase" id="RU003661"/>
    </source>
</evidence>
<keyword evidence="10 12" id="KW-0496">Mitochondrion</keyword>
<evidence type="ECO:0000313" key="14">
    <source>
        <dbReference type="EMBL" id="UGS80545.1"/>
    </source>
</evidence>
<evidence type="ECO:0000256" key="4">
    <source>
        <dbReference type="ARBA" id="ARBA00022448"/>
    </source>
</evidence>
<evidence type="ECO:0000256" key="11">
    <source>
        <dbReference type="ARBA" id="ARBA00023136"/>
    </source>
</evidence>
<evidence type="ECO:0000256" key="9">
    <source>
        <dbReference type="ARBA" id="ARBA00023065"/>
    </source>
</evidence>
<evidence type="ECO:0000256" key="10">
    <source>
        <dbReference type="ARBA" id="ARBA00023128"/>
    </source>
</evidence>
<dbReference type="EMBL" id="MZ274211">
    <property type="protein sequence ID" value="UGS80545.1"/>
    <property type="molecule type" value="Genomic_DNA"/>
</dbReference>
<keyword evidence="8 13" id="KW-1133">Transmembrane helix</keyword>
<evidence type="ECO:0000256" key="7">
    <source>
        <dbReference type="ARBA" id="ARBA00022781"/>
    </source>
</evidence>
<evidence type="ECO:0000256" key="3">
    <source>
        <dbReference type="ARBA" id="ARBA00011291"/>
    </source>
</evidence>
<evidence type="ECO:0000256" key="1">
    <source>
        <dbReference type="ARBA" id="ARBA00004304"/>
    </source>
</evidence>
<keyword evidence="4 12" id="KW-0813">Transport</keyword>
<organism evidence="14">
    <name type="scientific">Waoraniella jarlinsoni</name>
    <dbReference type="NCBI Taxonomy" id="2597004"/>
    <lineage>
        <taxon>Eukaryota</taxon>
        <taxon>Metazoa</taxon>
        <taxon>Ecdysozoa</taxon>
        <taxon>Arthropoda</taxon>
        <taxon>Hexapoda</taxon>
        <taxon>Insecta</taxon>
        <taxon>Pterygota</taxon>
        <taxon>Neoptera</taxon>
        <taxon>Paraneoptera</taxon>
        <taxon>Psocodea</taxon>
        <taxon>Psocomorpha</taxon>
        <taxon>Homilopsocidea</taxon>
        <taxon>Lachesilloidea</taxon>
        <taxon>Lachesillidae</taxon>
        <taxon>Waoraniella</taxon>
    </lineage>
</organism>
<sequence>MPQMNPMWWLSLFMMFTMIFLTTNSLNYFYKNHSIKFELKKNKKNLMNWKW</sequence>
<evidence type="ECO:0000256" key="8">
    <source>
        <dbReference type="ARBA" id="ARBA00022989"/>
    </source>
</evidence>
<dbReference type="GO" id="GO:0045259">
    <property type="term" value="C:proton-transporting ATP synthase complex"/>
    <property type="evidence" value="ECO:0007669"/>
    <property type="project" value="UniProtKB-KW"/>
</dbReference>
<dbReference type="GO" id="GO:0015986">
    <property type="term" value="P:proton motive force-driven ATP synthesis"/>
    <property type="evidence" value="ECO:0007669"/>
    <property type="project" value="InterPro"/>
</dbReference>
<dbReference type="GO" id="GO:0015078">
    <property type="term" value="F:proton transmembrane transporter activity"/>
    <property type="evidence" value="ECO:0007669"/>
    <property type="project" value="InterPro"/>
</dbReference>
<name>A0A8K2AU26_9NEOP</name>
<evidence type="ECO:0000256" key="5">
    <source>
        <dbReference type="ARBA" id="ARBA00022547"/>
    </source>
</evidence>
<evidence type="ECO:0000256" key="6">
    <source>
        <dbReference type="ARBA" id="ARBA00022692"/>
    </source>
</evidence>
<geneLocation type="mitochondrion" evidence="14"/>
<evidence type="ECO:0000256" key="2">
    <source>
        <dbReference type="ARBA" id="ARBA00008892"/>
    </source>
</evidence>
<dbReference type="Pfam" id="PF00895">
    <property type="entry name" value="ATP-synt_8"/>
    <property type="match status" value="1"/>
</dbReference>
<accession>A0A8K2AU26</accession>
<keyword evidence="5 12" id="KW-0138">CF(0)</keyword>
<keyword evidence="9 12" id="KW-0406">Ion transport</keyword>
<comment type="subunit">
    <text evidence="3">F-type ATPases have 2 components, CF(1) - the catalytic core - and CF(0) - the membrane proton channel.</text>
</comment>
<proteinExistence type="inferred from homology"/>
<dbReference type="InterPro" id="IPR001421">
    <property type="entry name" value="ATP8_metazoa"/>
</dbReference>
<gene>
    <name evidence="14" type="primary">ATP8</name>
</gene>